<dbReference type="PANTHER" id="PTHR14155:SF621">
    <property type="entry name" value="RING-TYPE DOMAIN-CONTAINING PROTEIN"/>
    <property type="match status" value="1"/>
</dbReference>
<dbReference type="InParanoid" id="A0A194YNX1"/>
<dbReference type="PANTHER" id="PTHR14155">
    <property type="entry name" value="RING FINGER DOMAIN-CONTAINING"/>
    <property type="match status" value="1"/>
</dbReference>
<evidence type="ECO:0000256" key="8">
    <source>
        <dbReference type="SAM" id="Phobius"/>
    </source>
</evidence>
<dbReference type="EC" id="2.3.2.27" evidence="2"/>
<dbReference type="InterPro" id="IPR001841">
    <property type="entry name" value="Znf_RING"/>
</dbReference>
<dbReference type="eggNOG" id="KOG0800">
    <property type="taxonomic scope" value="Eukaryota"/>
</dbReference>
<dbReference type="InterPro" id="IPR053238">
    <property type="entry name" value="RING-H2_zinc_finger"/>
</dbReference>
<dbReference type="SMART" id="SM00184">
    <property type="entry name" value="RING"/>
    <property type="match status" value="1"/>
</dbReference>
<evidence type="ECO:0000256" key="7">
    <source>
        <dbReference type="PROSITE-ProRule" id="PRU00175"/>
    </source>
</evidence>
<dbReference type="InterPro" id="IPR013083">
    <property type="entry name" value="Znf_RING/FYVE/PHD"/>
</dbReference>
<name>A0A194YNX1_SORBI</name>
<protein>
    <recommendedName>
        <fullName evidence="2">RING-type E3 ubiquitin transferase</fullName>
        <ecNumber evidence="2">2.3.2.27</ecNumber>
    </recommendedName>
</protein>
<keyword evidence="8" id="KW-0472">Membrane</keyword>
<dbReference type="Proteomes" id="UP000000768">
    <property type="component" value="Chromosome 4"/>
</dbReference>
<dbReference type="Gramene" id="KXG29919">
    <property type="protein sequence ID" value="KXG29919"/>
    <property type="gene ID" value="SORBI_3004G109200"/>
</dbReference>
<evidence type="ECO:0000313" key="11">
    <source>
        <dbReference type="Proteomes" id="UP000000768"/>
    </source>
</evidence>
<evidence type="ECO:0000313" key="10">
    <source>
        <dbReference type="EMBL" id="KXG29919.1"/>
    </source>
</evidence>
<feature type="transmembrane region" description="Helical" evidence="8">
    <location>
        <begin position="41"/>
        <end position="61"/>
    </location>
</feature>
<dbReference type="OMA" id="AYEQQAG"/>
<dbReference type="EMBL" id="CM000763">
    <property type="protein sequence ID" value="KXG29919.1"/>
    <property type="molecule type" value="Genomic_DNA"/>
</dbReference>
<reference evidence="10 11" key="1">
    <citation type="journal article" date="2009" name="Nature">
        <title>The Sorghum bicolor genome and the diversification of grasses.</title>
        <authorList>
            <person name="Paterson A.H."/>
            <person name="Bowers J.E."/>
            <person name="Bruggmann R."/>
            <person name="Dubchak I."/>
            <person name="Grimwood J."/>
            <person name="Gundlach H."/>
            <person name="Haberer G."/>
            <person name="Hellsten U."/>
            <person name="Mitros T."/>
            <person name="Poliakov A."/>
            <person name="Schmutz J."/>
            <person name="Spannagl M."/>
            <person name="Tang H."/>
            <person name="Wang X."/>
            <person name="Wicker T."/>
            <person name="Bharti A.K."/>
            <person name="Chapman J."/>
            <person name="Feltus F.A."/>
            <person name="Gowik U."/>
            <person name="Grigoriev I.V."/>
            <person name="Lyons E."/>
            <person name="Maher C.A."/>
            <person name="Martis M."/>
            <person name="Narechania A."/>
            <person name="Otillar R.P."/>
            <person name="Penning B.W."/>
            <person name="Salamov A.A."/>
            <person name="Wang Y."/>
            <person name="Zhang L."/>
            <person name="Carpita N.C."/>
            <person name="Freeling M."/>
            <person name="Gingle A.R."/>
            <person name="Hash C.T."/>
            <person name="Keller B."/>
            <person name="Klein P."/>
            <person name="Kresovich S."/>
            <person name="McCann M.C."/>
            <person name="Ming R."/>
            <person name="Peterson D.G."/>
            <person name="Mehboob-ur-Rahman"/>
            <person name="Ware D."/>
            <person name="Westhoff P."/>
            <person name="Mayer K.F."/>
            <person name="Messing J."/>
            <person name="Rokhsar D.S."/>
        </authorList>
    </citation>
    <scope>NUCLEOTIDE SEQUENCE [LARGE SCALE GENOMIC DNA]</scope>
    <source>
        <strain evidence="11">cv. BTx623</strain>
    </source>
</reference>
<dbReference type="Gene3D" id="3.30.40.10">
    <property type="entry name" value="Zinc/RING finger domain, C3HC4 (zinc finger)"/>
    <property type="match status" value="1"/>
</dbReference>
<evidence type="ECO:0000256" key="3">
    <source>
        <dbReference type="ARBA" id="ARBA00022723"/>
    </source>
</evidence>
<evidence type="ECO:0000256" key="1">
    <source>
        <dbReference type="ARBA" id="ARBA00000900"/>
    </source>
</evidence>
<gene>
    <name evidence="10" type="ORF">SORBI_3004G109200</name>
</gene>
<feature type="domain" description="RING-type" evidence="9">
    <location>
        <begin position="171"/>
        <end position="213"/>
    </location>
</feature>
<sequence>MACFNSSIRVMILVFINTVVIGGTASIIYTFERGIKAPQVILMFFGLFNATIYPIFCLTLFPCLGRCLCRVGVLLCLPWGRMRRAWSAAAAGDHDGGDSGFGLPEIVVQRQGQQVRNVFPREAAPPLPGEVGPGRAVVVAAGDDDIPAYAYEQQAGGGAVPEYGTPSSAECAVCLGALEKGEMVKSLPVCLHVFHQHCVDQWLHHRPTCPVCRCNVFPSRTAAIAGLSSIA</sequence>
<comment type="catalytic activity">
    <reaction evidence="1">
        <text>S-ubiquitinyl-[E2 ubiquitin-conjugating enzyme]-L-cysteine + [acceptor protein]-L-lysine = [E2 ubiquitin-conjugating enzyme]-L-cysteine + N(6)-ubiquitinyl-[acceptor protein]-L-lysine.</text>
        <dbReference type="EC" id="2.3.2.27"/>
    </reaction>
</comment>
<dbReference type="GO" id="GO:0008270">
    <property type="term" value="F:zinc ion binding"/>
    <property type="evidence" value="ECO:0007669"/>
    <property type="project" value="UniProtKB-KW"/>
</dbReference>
<keyword evidence="11" id="KW-1185">Reference proteome</keyword>
<keyword evidence="3" id="KW-0479">Metal-binding</keyword>
<evidence type="ECO:0000259" key="9">
    <source>
        <dbReference type="PROSITE" id="PS50089"/>
    </source>
</evidence>
<evidence type="ECO:0000256" key="5">
    <source>
        <dbReference type="ARBA" id="ARBA00022833"/>
    </source>
</evidence>
<feature type="transmembrane region" description="Helical" evidence="8">
    <location>
        <begin position="6"/>
        <end position="29"/>
    </location>
</feature>
<proteinExistence type="inferred from homology"/>
<keyword evidence="8" id="KW-0812">Transmembrane</keyword>
<dbReference type="Pfam" id="PF13639">
    <property type="entry name" value="zf-RING_2"/>
    <property type="match status" value="1"/>
</dbReference>
<evidence type="ECO:0000256" key="4">
    <source>
        <dbReference type="ARBA" id="ARBA00022771"/>
    </source>
</evidence>
<dbReference type="GO" id="GO:0061630">
    <property type="term" value="F:ubiquitin protein ligase activity"/>
    <property type="evidence" value="ECO:0007669"/>
    <property type="project" value="UniProtKB-EC"/>
</dbReference>
<keyword evidence="8" id="KW-1133">Transmembrane helix</keyword>
<organism evidence="10 11">
    <name type="scientific">Sorghum bicolor</name>
    <name type="common">Sorghum</name>
    <name type="synonym">Sorghum vulgare</name>
    <dbReference type="NCBI Taxonomy" id="4558"/>
    <lineage>
        <taxon>Eukaryota</taxon>
        <taxon>Viridiplantae</taxon>
        <taxon>Streptophyta</taxon>
        <taxon>Embryophyta</taxon>
        <taxon>Tracheophyta</taxon>
        <taxon>Spermatophyta</taxon>
        <taxon>Magnoliopsida</taxon>
        <taxon>Liliopsida</taxon>
        <taxon>Poales</taxon>
        <taxon>Poaceae</taxon>
        <taxon>PACMAD clade</taxon>
        <taxon>Panicoideae</taxon>
        <taxon>Andropogonodae</taxon>
        <taxon>Andropogoneae</taxon>
        <taxon>Sorghinae</taxon>
        <taxon>Sorghum</taxon>
    </lineage>
</organism>
<accession>A0A194YNX1</accession>
<keyword evidence="5" id="KW-0862">Zinc</keyword>
<dbReference type="AlphaFoldDB" id="A0A194YNX1"/>
<dbReference type="PROSITE" id="PS50089">
    <property type="entry name" value="ZF_RING_2"/>
    <property type="match status" value="1"/>
</dbReference>
<comment type="similarity">
    <text evidence="6">Belongs to the RING-type zinc finger family. ATL subfamily.</text>
</comment>
<reference evidence="11" key="2">
    <citation type="journal article" date="2018" name="Plant J.">
        <title>The Sorghum bicolor reference genome: improved assembly, gene annotations, a transcriptome atlas, and signatures of genome organization.</title>
        <authorList>
            <person name="McCormick R.F."/>
            <person name="Truong S.K."/>
            <person name="Sreedasyam A."/>
            <person name="Jenkins J."/>
            <person name="Shu S."/>
            <person name="Sims D."/>
            <person name="Kennedy M."/>
            <person name="Amirebrahimi M."/>
            <person name="Weers B.D."/>
            <person name="McKinley B."/>
            <person name="Mattison A."/>
            <person name="Morishige D.T."/>
            <person name="Grimwood J."/>
            <person name="Schmutz J."/>
            <person name="Mullet J.E."/>
        </authorList>
    </citation>
    <scope>NUCLEOTIDE SEQUENCE [LARGE SCALE GENOMIC DNA]</scope>
    <source>
        <strain evidence="11">cv. BTx623</strain>
    </source>
</reference>
<evidence type="ECO:0000256" key="2">
    <source>
        <dbReference type="ARBA" id="ARBA00012483"/>
    </source>
</evidence>
<dbReference type="SUPFAM" id="SSF57850">
    <property type="entry name" value="RING/U-box"/>
    <property type="match status" value="1"/>
</dbReference>
<keyword evidence="4 7" id="KW-0863">Zinc-finger</keyword>
<evidence type="ECO:0000256" key="6">
    <source>
        <dbReference type="ARBA" id="ARBA00024209"/>
    </source>
</evidence>